<dbReference type="PANTHER" id="PTHR46481:SF10">
    <property type="entry name" value="ZINC FINGER BED DOMAIN-CONTAINING PROTEIN 39"/>
    <property type="match status" value="1"/>
</dbReference>
<keyword evidence="5" id="KW-0539">Nucleus</keyword>
<reference evidence="8" key="1">
    <citation type="submission" date="2022-07" db="EMBL/GenBank/DDBJ databases">
        <authorList>
            <person name="Trinca V."/>
            <person name="Uliana J.V.C."/>
            <person name="Torres T.T."/>
            <person name="Ward R.J."/>
            <person name="Monesi N."/>
        </authorList>
    </citation>
    <scope>NUCLEOTIDE SEQUENCE</scope>
    <source>
        <strain evidence="8">HSMRA1968</strain>
        <tissue evidence="8">Whole embryos</tissue>
    </source>
</reference>
<evidence type="ECO:0000313" key="9">
    <source>
        <dbReference type="Proteomes" id="UP001151699"/>
    </source>
</evidence>
<proteinExistence type="predicted"/>
<dbReference type="GO" id="GO:0046983">
    <property type="term" value="F:protein dimerization activity"/>
    <property type="evidence" value="ECO:0007669"/>
    <property type="project" value="InterPro"/>
</dbReference>
<dbReference type="GO" id="GO:0008270">
    <property type="term" value="F:zinc ion binding"/>
    <property type="evidence" value="ECO:0007669"/>
    <property type="project" value="UniProtKB-KW"/>
</dbReference>
<dbReference type="InterPro" id="IPR012337">
    <property type="entry name" value="RNaseH-like_sf"/>
</dbReference>
<sequence>MDLSIGQIIRIDENQSCEVGELLTINLETVKQLKKPNKTRSPVYKFFEWDEQICKWKCTTCNVTYALQESGSTGSLVNHMKRKHVSMYNNEISNVESTKPENRVITKEGFRQQIAEFIVCCDQPFTIVENPYFIDLVDFCSGGNEACKLFSAQTAKEDIDKMYVEFKTNAKKVLQSNAAKISFIIDCWTSSNQHPFQGVIARYISNDWELKSVVIDLTVLRGDHKGKNIANAFWNVLVDYGIVEKLLSVTTDNASNMDTLFDELERLFEASTYPSDDESDGEDEVEKVGSENAKVLPVVAKMRKGVVAIRNSPQRRELFEKQCAVTGIKHKTLLRDVRTRFNATLTMMERAEEMKQPFDMTLNCIPKLRKYCLNKEEWQMIHELIKLLKPFKEATIMLSNEHSPTMSRISSVYHVLFNHLEKVMDNNDNEAPAKRSRKINQQERPEWLMNAASNGWEKLRKYYPTADGLVHIVATVLDPRYKLVWYKATGWPKHWIDNARKQLTEFYKTKYLPLYSKSNDERTPTTEIQQPAQPSLFGDLFAKQMRSFHKSSTDDDLKRYLSEDVVDPDMLVKERTGINGVLGGWKIHEKEFPVLSAMAKDVLAVSGNGIPVERLFSAGPDILHAKRQGLSAASIQKLVCLRSWLKTGFDKDLAYALTHKLVIARYISNDWELKSVVIDLTVLRGDHKGKNIANAFWNVLVDYGIVEKLLSVTTDNASNMDTLFDELERLFEAYGIPFDSKNFRVRCFVHILNLASRAMINTVGDGDSSTYPSDDESDGEDEVEKVGSENAKVLPVVAKMRKGVVAIRNSPQRRELFEKQCAVTGIKHKTLLRDVRTRFNATLTMMERAEEMKQPFDMTLNCIPKLRKYCLNKEEWQMIHELIKLLKPFKEATIMLSNEHSPTMSRISSVYHVLFNHLEKVMDNNDNEAPAKRSRKINQQERPEWLMNAASNGWEKLRKCYPTGDGLVHIVATVLDPRYKLVWYKATGWPKHWIDNARKQLTEFYKTKYLPLYSKSNDERTPTTEIQQPAQPSLFGDLFAKQMRSFHKSSTDDDLKRYLSEDVVDPDMLVKERTGINGVLGGWKIHEKEFPVLSAMAKDVLAVSGNGIPVERLFSAGPDILHAKRQGLSAASIQKLVCLRSWLKTGFDKDLAYALTHKLGVDCVQT</sequence>
<comment type="caution">
    <text evidence="8">The sequence shown here is derived from an EMBL/GenBank/DDBJ whole genome shotgun (WGS) entry which is preliminary data.</text>
</comment>
<dbReference type="EMBL" id="WJQU01000004">
    <property type="protein sequence ID" value="KAJ6636861.1"/>
    <property type="molecule type" value="Genomic_DNA"/>
</dbReference>
<organism evidence="8 9">
    <name type="scientific">Pseudolycoriella hygida</name>
    <dbReference type="NCBI Taxonomy" id="35572"/>
    <lineage>
        <taxon>Eukaryota</taxon>
        <taxon>Metazoa</taxon>
        <taxon>Ecdysozoa</taxon>
        <taxon>Arthropoda</taxon>
        <taxon>Hexapoda</taxon>
        <taxon>Insecta</taxon>
        <taxon>Pterygota</taxon>
        <taxon>Neoptera</taxon>
        <taxon>Endopterygota</taxon>
        <taxon>Diptera</taxon>
        <taxon>Nematocera</taxon>
        <taxon>Sciaroidea</taxon>
        <taxon>Sciaridae</taxon>
        <taxon>Pseudolycoriella</taxon>
    </lineage>
</organism>
<feature type="compositionally biased region" description="Acidic residues" evidence="6">
    <location>
        <begin position="773"/>
        <end position="783"/>
    </location>
</feature>
<gene>
    <name evidence="8" type="primary">TRA1_4</name>
    <name evidence="8" type="ORF">Bhyg_15456</name>
</gene>
<keyword evidence="4" id="KW-0862">Zinc</keyword>
<evidence type="ECO:0000256" key="5">
    <source>
        <dbReference type="ARBA" id="ARBA00023242"/>
    </source>
</evidence>
<evidence type="ECO:0000313" key="8">
    <source>
        <dbReference type="EMBL" id="KAJ6636861.1"/>
    </source>
</evidence>
<dbReference type="PANTHER" id="PTHR46481">
    <property type="entry name" value="ZINC FINGER BED DOMAIN-CONTAINING PROTEIN 4"/>
    <property type="match status" value="1"/>
</dbReference>
<keyword evidence="3" id="KW-0863">Zinc-finger</keyword>
<evidence type="ECO:0000256" key="2">
    <source>
        <dbReference type="ARBA" id="ARBA00022723"/>
    </source>
</evidence>
<dbReference type="GO" id="GO:0005634">
    <property type="term" value="C:nucleus"/>
    <property type="evidence" value="ECO:0007669"/>
    <property type="project" value="UniProtKB-SubCell"/>
</dbReference>
<dbReference type="Proteomes" id="UP001151699">
    <property type="component" value="Chromosome C"/>
</dbReference>
<keyword evidence="9" id="KW-1185">Reference proteome</keyword>
<feature type="domain" description="HAT C-terminal dimerisation" evidence="7">
    <location>
        <begin position="1055"/>
        <end position="1143"/>
    </location>
</feature>
<evidence type="ECO:0000256" key="6">
    <source>
        <dbReference type="SAM" id="MobiDB-lite"/>
    </source>
</evidence>
<keyword evidence="2" id="KW-0479">Metal-binding</keyword>
<dbReference type="SUPFAM" id="SSF53098">
    <property type="entry name" value="Ribonuclease H-like"/>
    <property type="match status" value="2"/>
</dbReference>
<dbReference type="InterPro" id="IPR008906">
    <property type="entry name" value="HATC_C_dom"/>
</dbReference>
<comment type="subcellular location">
    <subcellularLocation>
        <location evidence="1">Nucleus</location>
    </subcellularLocation>
</comment>
<name>A0A9Q0MRX3_9DIPT</name>
<protein>
    <submittedName>
        <fullName evidence="8">AC transposase</fullName>
    </submittedName>
</protein>
<evidence type="ECO:0000256" key="1">
    <source>
        <dbReference type="ARBA" id="ARBA00004123"/>
    </source>
</evidence>
<accession>A0A9Q0MRX3</accession>
<dbReference type="OrthoDB" id="1271298at2759"/>
<feature type="region of interest" description="Disordered" evidence="6">
    <location>
        <begin position="765"/>
        <end position="785"/>
    </location>
</feature>
<feature type="domain" description="HAT C-terminal dimerisation" evidence="7">
    <location>
        <begin position="557"/>
        <end position="645"/>
    </location>
</feature>
<evidence type="ECO:0000256" key="4">
    <source>
        <dbReference type="ARBA" id="ARBA00022833"/>
    </source>
</evidence>
<dbReference type="InterPro" id="IPR052035">
    <property type="entry name" value="ZnF_BED_domain_contain"/>
</dbReference>
<evidence type="ECO:0000259" key="7">
    <source>
        <dbReference type="Pfam" id="PF05699"/>
    </source>
</evidence>
<dbReference type="Pfam" id="PF05699">
    <property type="entry name" value="Dimer_Tnp_hAT"/>
    <property type="match status" value="2"/>
</dbReference>
<dbReference type="AlphaFoldDB" id="A0A9Q0MRX3"/>
<evidence type="ECO:0000256" key="3">
    <source>
        <dbReference type="ARBA" id="ARBA00022771"/>
    </source>
</evidence>